<name>A0A9D2NTC8_9FIRM</name>
<dbReference type="AlphaFoldDB" id="A0A9D2NTC8"/>
<reference evidence="1" key="2">
    <citation type="submission" date="2021-04" db="EMBL/GenBank/DDBJ databases">
        <authorList>
            <person name="Gilroy R."/>
        </authorList>
    </citation>
    <scope>NUCLEOTIDE SEQUENCE</scope>
    <source>
        <strain evidence="1">ChiGjej1B1-1692</strain>
    </source>
</reference>
<gene>
    <name evidence="1" type="ORF">H9757_03675</name>
</gene>
<accession>A0A9D2NTC8</accession>
<proteinExistence type="predicted"/>
<sequence length="296" mass="34785">MKRSKKAGIGLLCLCICLICLCAGVIIFMKKEPEKLEYDDREFQELLDENTLLYEQNLRDAYSIPEDTGVKEYLGESYDEELEKENEKYIAQRRAVQILAEQYCDIEPLDYDELHERMESENASRAEKIANGEVVYGNTEFDFPEFCTYYWDELESSVLDQMMEESDIDSAEIEEYYSNMEEPLYTDGEKVSYYLYTTDGSLPDVNNGERESLELTFGEIRDYIRRYGVEEDVFLNFDKDQVNFLYSEDGKNVYIQFAELEKDTDLSDEEEGMVRSMIVKEQYEKELDAIVKNWGL</sequence>
<protein>
    <submittedName>
        <fullName evidence="1">Uncharacterized protein</fullName>
    </submittedName>
</protein>
<evidence type="ECO:0000313" key="1">
    <source>
        <dbReference type="EMBL" id="HJC38155.1"/>
    </source>
</evidence>
<organism evidence="1 2">
    <name type="scientific">Candidatus Mediterraneibacter faecigallinarum</name>
    <dbReference type="NCBI Taxonomy" id="2838669"/>
    <lineage>
        <taxon>Bacteria</taxon>
        <taxon>Bacillati</taxon>
        <taxon>Bacillota</taxon>
        <taxon>Clostridia</taxon>
        <taxon>Lachnospirales</taxon>
        <taxon>Lachnospiraceae</taxon>
        <taxon>Mediterraneibacter</taxon>
    </lineage>
</organism>
<evidence type="ECO:0000313" key="2">
    <source>
        <dbReference type="Proteomes" id="UP000823894"/>
    </source>
</evidence>
<dbReference type="Proteomes" id="UP000823894">
    <property type="component" value="Unassembled WGS sequence"/>
</dbReference>
<reference evidence="1" key="1">
    <citation type="journal article" date="2021" name="PeerJ">
        <title>Extensive microbial diversity within the chicken gut microbiome revealed by metagenomics and culture.</title>
        <authorList>
            <person name="Gilroy R."/>
            <person name="Ravi A."/>
            <person name="Getino M."/>
            <person name="Pursley I."/>
            <person name="Horton D.L."/>
            <person name="Alikhan N.F."/>
            <person name="Baker D."/>
            <person name="Gharbi K."/>
            <person name="Hall N."/>
            <person name="Watson M."/>
            <person name="Adriaenssens E.M."/>
            <person name="Foster-Nyarko E."/>
            <person name="Jarju S."/>
            <person name="Secka A."/>
            <person name="Antonio M."/>
            <person name="Oren A."/>
            <person name="Chaudhuri R.R."/>
            <person name="La Ragione R."/>
            <person name="Hildebrand F."/>
            <person name="Pallen M.J."/>
        </authorList>
    </citation>
    <scope>NUCLEOTIDE SEQUENCE</scope>
    <source>
        <strain evidence="1">ChiGjej1B1-1692</strain>
    </source>
</reference>
<dbReference type="EMBL" id="DWWK01000044">
    <property type="protein sequence ID" value="HJC38155.1"/>
    <property type="molecule type" value="Genomic_DNA"/>
</dbReference>
<comment type="caution">
    <text evidence="1">The sequence shown here is derived from an EMBL/GenBank/DDBJ whole genome shotgun (WGS) entry which is preliminary data.</text>
</comment>